<dbReference type="PANTHER" id="PTHR31299">
    <property type="entry name" value="ESTERASE, PUTATIVE (AFU_ORTHOLOGUE AFUA_1G05850)-RELATED"/>
    <property type="match status" value="1"/>
</dbReference>
<dbReference type="Gene3D" id="3.40.1660.10">
    <property type="entry name" value="EreA-like (biosynthetic domain)"/>
    <property type="match status" value="1"/>
</dbReference>
<dbReference type="InterPro" id="IPR052036">
    <property type="entry name" value="Hydrolase/PRTase-associated"/>
</dbReference>
<dbReference type="InterPro" id="IPR014622">
    <property type="entry name" value="UCP036794_erythomycin"/>
</dbReference>
<evidence type="ECO:0000256" key="1">
    <source>
        <dbReference type="SAM" id="SignalP"/>
    </source>
</evidence>
<evidence type="ECO:0000313" key="2">
    <source>
        <dbReference type="EMBL" id="CAA9522506.1"/>
    </source>
</evidence>
<dbReference type="EMBL" id="CADCWA010000127">
    <property type="protein sequence ID" value="CAA9522506.1"/>
    <property type="molecule type" value="Genomic_DNA"/>
</dbReference>
<dbReference type="Gene3D" id="3.30.1870.10">
    <property type="entry name" value="EreA-like, domain 2"/>
    <property type="match status" value="1"/>
</dbReference>
<dbReference type="AlphaFoldDB" id="A0A6J4TH86"/>
<dbReference type="EC" id="2.1.1.77" evidence="2"/>
<dbReference type="Pfam" id="PF05139">
    <property type="entry name" value="Erythro_esteras"/>
    <property type="match status" value="1"/>
</dbReference>
<dbReference type="GO" id="GO:0046677">
    <property type="term" value="P:response to antibiotic"/>
    <property type="evidence" value="ECO:0007669"/>
    <property type="project" value="InterPro"/>
</dbReference>
<dbReference type="Gene3D" id="1.20.1440.30">
    <property type="entry name" value="Biosynthetic Protein domain"/>
    <property type="match status" value="1"/>
</dbReference>
<gene>
    <name evidence="2" type="ORF">AVDCRST_MAG31-1628</name>
</gene>
<dbReference type="SUPFAM" id="SSF159501">
    <property type="entry name" value="EreA/ChaN-like"/>
    <property type="match status" value="1"/>
</dbReference>
<reference evidence="2" key="1">
    <citation type="submission" date="2020-02" db="EMBL/GenBank/DDBJ databases">
        <authorList>
            <person name="Meier V. D."/>
        </authorList>
    </citation>
    <scope>NUCLEOTIDE SEQUENCE</scope>
    <source>
        <strain evidence="2">AVDCRST_MAG31</strain>
    </source>
</reference>
<dbReference type="InterPro" id="IPR007815">
    <property type="entry name" value="Emycin_Estase"/>
</dbReference>
<dbReference type="GO" id="GO:0004719">
    <property type="term" value="F:protein-L-isoaspartate (D-aspartate) O-methyltransferase activity"/>
    <property type="evidence" value="ECO:0007669"/>
    <property type="project" value="UniProtKB-EC"/>
</dbReference>
<name>A0A6J4TH86_9SPHN</name>
<dbReference type="PANTHER" id="PTHR31299:SF0">
    <property type="entry name" value="ESTERASE, PUTATIVE (AFU_ORTHOLOGUE AFUA_1G05850)-RELATED"/>
    <property type="match status" value="1"/>
</dbReference>
<organism evidence="2">
    <name type="scientific">uncultured Sphingomonas sp</name>
    <dbReference type="NCBI Taxonomy" id="158754"/>
    <lineage>
        <taxon>Bacteria</taxon>
        <taxon>Pseudomonadati</taxon>
        <taxon>Pseudomonadota</taxon>
        <taxon>Alphaproteobacteria</taxon>
        <taxon>Sphingomonadales</taxon>
        <taxon>Sphingomonadaceae</taxon>
        <taxon>Sphingomonas</taxon>
        <taxon>environmental samples</taxon>
    </lineage>
</organism>
<keyword evidence="2" id="KW-0489">Methyltransferase</keyword>
<feature type="signal peptide" evidence="1">
    <location>
        <begin position="1"/>
        <end position="20"/>
    </location>
</feature>
<dbReference type="PIRSF" id="PIRSF036794">
    <property type="entry name" value="UCP_erythr_ester"/>
    <property type="match status" value="1"/>
</dbReference>
<keyword evidence="2" id="KW-0808">Transferase</keyword>
<keyword evidence="1" id="KW-0732">Signal</keyword>
<proteinExistence type="predicted"/>
<dbReference type="GO" id="GO:0032259">
    <property type="term" value="P:methylation"/>
    <property type="evidence" value="ECO:0007669"/>
    <property type="project" value="UniProtKB-KW"/>
</dbReference>
<accession>A0A6J4TH86</accession>
<dbReference type="CDD" id="cd14728">
    <property type="entry name" value="Ere-like"/>
    <property type="match status" value="1"/>
</dbReference>
<sequence length="464" mass="51181">MQKKRCLSYASLARAGLGCAAALLLPGCQETDHVRSPAAPTRSLAQADTAIPVIQARAVPLRSTHGDHDRLIASIGGATRVLLGESTHGTAEFYRERGRITLRLVREAGIRGVAIEGDWSPTYRVNLYVRGLGADRNARQALRGFTRFPFWMWPNAEFAELVEQLRAHNAALPANERVGVYGMDVYDLYDAADFVVEHLRGIAPEAARRARTRYRCFAAYGRNTHTYGVAAQQAPRSCRDEAQAVAAEVARLPRPANPTQAEAHFAANRAAASVAAAEEYFRTVYTGANAWNVRDRRMEANVEAIAEHLGRLTNRPAKLVMWSHNTHSGDARATFAAQQGELNLGQLMKQRHGNGAYLVGFFTHSGTVLAAPAWDERGRVYDLRPALPNSYSGLFHRTGLPAFTLPLRDDPQLRAVLSTPMLERAVGVVYVRDRERTAHYFPATLSQQFDAAIFLDRTTAVKPL</sequence>
<feature type="chain" id="PRO_5027065202" evidence="1">
    <location>
        <begin position="21"/>
        <end position="464"/>
    </location>
</feature>
<protein>
    <submittedName>
        <fullName evidence="2">Protein-L-isoaspartate O-methyltransferase</fullName>
        <ecNumber evidence="2">2.1.1.77</ecNumber>
    </submittedName>
</protein>